<dbReference type="InterPro" id="IPR051785">
    <property type="entry name" value="MMCE/EMCE_epimerase"/>
</dbReference>
<sequence length="177" mass="19276">MTAQSSTAQDSSTDTVATNTKPYQAIDHIAIAVKDLDAAILMFRDILGFELGERRHIKGQRSGMVSAEMEANGIRFVLCQGTEPTSQVSQLIEHHGIGVAHIALSVDDVEATVSSLKSQGLEFDTKVIKGPGLTQAFSSRCEHTGLSFEFIQRSGESGFLEANVQQLFDELEQANRY</sequence>
<evidence type="ECO:0000313" key="3">
    <source>
        <dbReference type="EMBL" id="CUX64944.1"/>
    </source>
</evidence>
<dbReference type="GO" id="GO:0004493">
    <property type="term" value="F:methylmalonyl-CoA epimerase activity"/>
    <property type="evidence" value="ECO:0007669"/>
    <property type="project" value="TreeGrafter"/>
</dbReference>
<dbReference type="PANTHER" id="PTHR43048:SF3">
    <property type="entry name" value="METHYLMALONYL-COA EPIMERASE, MITOCHONDRIAL"/>
    <property type="match status" value="1"/>
</dbReference>
<dbReference type="InterPro" id="IPR037523">
    <property type="entry name" value="VOC_core"/>
</dbReference>
<dbReference type="Proteomes" id="UP000191897">
    <property type="component" value="Unassembled WGS sequence"/>
</dbReference>
<reference evidence="3 4" key="1">
    <citation type="submission" date="2016-01" db="EMBL/GenBank/DDBJ databases">
        <authorList>
            <person name="Oliw E.H."/>
        </authorList>
    </citation>
    <scope>NUCLEOTIDE SEQUENCE [LARGE SCALE GENOMIC DNA]</scope>
    <source>
        <strain evidence="3 4">Kerr 14</strain>
    </source>
</reference>
<dbReference type="PANTHER" id="PTHR43048">
    <property type="entry name" value="METHYLMALONYL-COA EPIMERASE"/>
    <property type="match status" value="1"/>
</dbReference>
<dbReference type="Gene3D" id="3.10.180.10">
    <property type="entry name" value="2,3-Dihydroxybiphenyl 1,2-Dioxygenase, domain 1"/>
    <property type="match status" value="1"/>
</dbReference>
<dbReference type="EMBL" id="FBWC01000033">
    <property type="protein sequence ID" value="CUX64944.1"/>
    <property type="molecule type" value="Genomic_DNA"/>
</dbReference>
<feature type="domain" description="VOC" evidence="2">
    <location>
        <begin position="25"/>
        <end position="153"/>
    </location>
</feature>
<keyword evidence="1" id="KW-0479">Metal-binding</keyword>
<dbReference type="PROSITE" id="PS51819">
    <property type="entry name" value="VOC"/>
    <property type="match status" value="1"/>
</dbReference>
<dbReference type="SUPFAM" id="SSF54593">
    <property type="entry name" value="Glyoxalase/Bleomycin resistance protein/Dihydroxybiphenyl dioxygenase"/>
    <property type="match status" value="1"/>
</dbReference>
<dbReference type="Pfam" id="PF00903">
    <property type="entry name" value="Glyoxalase"/>
    <property type="match status" value="1"/>
</dbReference>
<evidence type="ECO:0000259" key="2">
    <source>
        <dbReference type="PROSITE" id="PS51819"/>
    </source>
</evidence>
<organism evidence="3 4">
    <name type="scientific">Agrobacterium tumefaciens str. Kerr 14</name>
    <dbReference type="NCBI Taxonomy" id="1183424"/>
    <lineage>
        <taxon>Bacteria</taxon>
        <taxon>Pseudomonadati</taxon>
        <taxon>Pseudomonadota</taxon>
        <taxon>Alphaproteobacteria</taxon>
        <taxon>Hyphomicrobiales</taxon>
        <taxon>Rhizobiaceae</taxon>
        <taxon>Rhizobium/Agrobacterium group</taxon>
        <taxon>Agrobacterium</taxon>
        <taxon>Agrobacterium tumefaciens complex</taxon>
    </lineage>
</organism>
<accession>A0A1S7S9Y8</accession>
<proteinExistence type="predicted"/>
<dbReference type="InterPro" id="IPR029068">
    <property type="entry name" value="Glyas_Bleomycin-R_OHBP_Dase"/>
</dbReference>
<name>A0A1S7S9Y8_AGRTU</name>
<dbReference type="AlphaFoldDB" id="A0A1S7S9Y8"/>
<gene>
    <name evidence="3" type="ORF">AGR4C_pa20003</name>
</gene>
<evidence type="ECO:0000313" key="4">
    <source>
        <dbReference type="Proteomes" id="UP000191897"/>
    </source>
</evidence>
<dbReference type="RefSeq" id="WP_080867488.1">
    <property type="nucleotide sequence ID" value="NZ_LT009732.1"/>
</dbReference>
<evidence type="ECO:0000256" key="1">
    <source>
        <dbReference type="ARBA" id="ARBA00022723"/>
    </source>
</evidence>
<dbReference type="GO" id="GO:0046872">
    <property type="term" value="F:metal ion binding"/>
    <property type="evidence" value="ECO:0007669"/>
    <property type="project" value="UniProtKB-KW"/>
</dbReference>
<dbReference type="GO" id="GO:0046491">
    <property type="term" value="P:L-methylmalonyl-CoA metabolic process"/>
    <property type="evidence" value="ECO:0007669"/>
    <property type="project" value="TreeGrafter"/>
</dbReference>
<dbReference type="InterPro" id="IPR004360">
    <property type="entry name" value="Glyas_Fos-R_dOase_dom"/>
</dbReference>
<protein>
    <submittedName>
        <fullName evidence="3">Glyoxalase family protein</fullName>
    </submittedName>
</protein>